<dbReference type="EMBL" id="CP014263">
    <property type="protein sequence ID" value="AQG78067.1"/>
    <property type="molecule type" value="Genomic_DNA"/>
</dbReference>
<dbReference type="KEGG" id="smon:AWR27_01090"/>
<evidence type="ECO:0000313" key="2">
    <source>
        <dbReference type="Proteomes" id="UP000187941"/>
    </source>
</evidence>
<evidence type="ECO:0000313" key="1">
    <source>
        <dbReference type="EMBL" id="AQG78067.1"/>
    </source>
</evidence>
<dbReference type="RefSeq" id="WP_077129491.1">
    <property type="nucleotide sequence ID" value="NZ_CP014263.1"/>
</dbReference>
<accession>A0A1P9WRR2</accession>
<dbReference type="AlphaFoldDB" id="A0A1P9WRR2"/>
<keyword evidence="2" id="KW-1185">Reference proteome</keyword>
<protein>
    <submittedName>
        <fullName evidence="1">Uncharacterized protein</fullName>
    </submittedName>
</protein>
<organism evidence="1 2">
    <name type="scientific">Spirosoma montaniterrae</name>
    <dbReference type="NCBI Taxonomy" id="1178516"/>
    <lineage>
        <taxon>Bacteria</taxon>
        <taxon>Pseudomonadati</taxon>
        <taxon>Bacteroidota</taxon>
        <taxon>Cytophagia</taxon>
        <taxon>Cytophagales</taxon>
        <taxon>Cytophagaceae</taxon>
        <taxon>Spirosoma</taxon>
    </lineage>
</organism>
<name>A0A1P9WRR2_9BACT</name>
<dbReference type="Proteomes" id="UP000187941">
    <property type="component" value="Chromosome"/>
</dbReference>
<sequence>MVQVSKQTVRQWMLLEYRAKKHRFQDTVAMFERKYNTSLEEFEKHFETAEKEVFEEWDDYIDWKAAHEFLIRINAKISDINDGEIELVD</sequence>
<reference evidence="1 2" key="1">
    <citation type="submission" date="2016-01" db="EMBL/GenBank/DDBJ databases">
        <authorList>
            <person name="Oliw E.H."/>
        </authorList>
    </citation>
    <scope>NUCLEOTIDE SEQUENCE [LARGE SCALE GENOMIC DNA]</scope>
    <source>
        <strain evidence="1 2">DY10</strain>
    </source>
</reference>
<gene>
    <name evidence="1" type="ORF">AWR27_01090</name>
</gene>
<proteinExistence type="predicted"/>
<dbReference type="STRING" id="1178516.AWR27_01090"/>